<evidence type="ECO:0000256" key="2">
    <source>
        <dbReference type="SAM" id="Phobius"/>
    </source>
</evidence>
<dbReference type="RefSeq" id="WP_109643822.1">
    <property type="nucleotide sequence ID" value="NZ_QGGB01000001.1"/>
</dbReference>
<evidence type="ECO:0000256" key="1">
    <source>
        <dbReference type="PROSITE-ProRule" id="PRU00339"/>
    </source>
</evidence>
<dbReference type="PANTHER" id="PTHR12558">
    <property type="entry name" value="CELL DIVISION CYCLE 16,23,27"/>
    <property type="match status" value="1"/>
</dbReference>
<sequence length="610" mass="69442">MRLRKFYDELKRRNVFRVATVYAVTAWVSIQVINTVFPILKLPAWSVTLLTVLIIIGFPFALIFAWAFELTPDGIKTSSTNDSKVDNVDALNEGDDRKKAAESGDEPANQAFFNRAFKVILVVIILVSGMYIWNLSSEEPGGSRQQQSIAVLPFETIDGTSSTSITSGIQVGLMTRLSSISGLRVISRTSTLQYASIIKPVSEIGEELSVEWIVRGEVQEASDQILVNARLIHASEDRQVWAKDYQRRLTSENIFDIQNELTREIAGELQTRISAEESTLIDRKPADNLKAYRDFAQGVSLLEQRTQQAILLSVDYFMNAIEEDPDFAPAWAILAESLIYIKYYNYADINDYSITAIEAIETALELNPNLAEAHASLGILRYTEKNGPEAIRSLHRAVELQPSFETAFNWLNFVYLLTGNREQSLKYAAETIELSPFAPAARLYPSLSYLANGQPEMALQQVQRAREIQPEWGEVYAILGLIQYHNQQYENALESFQTADSLIANEISSIWVPDVRTMVEITRLKLNYEELPGQTDMRLLPKENRFWEGLKLSAQGEHERAAKEFENIQEYSMWPNLSMRYYFPELLSEFRSRPEYEKIILEIEEAWSGE</sequence>
<comment type="caution">
    <text evidence="3">The sequence shown here is derived from an EMBL/GenBank/DDBJ whole genome shotgun (WGS) entry which is preliminary data.</text>
</comment>
<keyword evidence="4" id="KW-1185">Reference proteome</keyword>
<dbReference type="AlphaFoldDB" id="A0A316TXU8"/>
<protein>
    <submittedName>
        <fullName evidence="3">Uncharacterized protein</fullName>
    </submittedName>
</protein>
<dbReference type="SUPFAM" id="SSF48452">
    <property type="entry name" value="TPR-like"/>
    <property type="match status" value="1"/>
</dbReference>
<feature type="transmembrane region" description="Helical" evidence="2">
    <location>
        <begin position="46"/>
        <end position="68"/>
    </location>
</feature>
<dbReference type="PANTHER" id="PTHR12558:SF13">
    <property type="entry name" value="CELL DIVISION CYCLE PROTEIN 27 HOMOLOG"/>
    <property type="match status" value="1"/>
</dbReference>
<feature type="repeat" description="TPR" evidence="1">
    <location>
        <begin position="473"/>
        <end position="506"/>
    </location>
</feature>
<dbReference type="InterPro" id="IPR011990">
    <property type="entry name" value="TPR-like_helical_dom_sf"/>
</dbReference>
<organism evidence="3 4">
    <name type="scientific">Rhodohalobacter mucosus</name>
    <dbReference type="NCBI Taxonomy" id="2079485"/>
    <lineage>
        <taxon>Bacteria</taxon>
        <taxon>Pseudomonadati</taxon>
        <taxon>Balneolota</taxon>
        <taxon>Balneolia</taxon>
        <taxon>Balneolales</taxon>
        <taxon>Balneolaceae</taxon>
        <taxon>Rhodohalobacter</taxon>
    </lineage>
</organism>
<reference evidence="3 4" key="1">
    <citation type="submission" date="2018-05" db="EMBL/GenBank/DDBJ databases">
        <title>Rhodohalobacter halophilus gen. nov., sp. nov., a moderately halophilic member of the family Balneolaceae.</title>
        <authorList>
            <person name="Liu Z.-W."/>
        </authorList>
    </citation>
    <scope>NUCLEOTIDE SEQUENCE [LARGE SCALE GENOMIC DNA]</scope>
    <source>
        <strain evidence="3 4">8A47</strain>
    </source>
</reference>
<dbReference type="InterPro" id="IPR019734">
    <property type="entry name" value="TPR_rpt"/>
</dbReference>
<keyword evidence="2" id="KW-1133">Transmembrane helix</keyword>
<dbReference type="Gene3D" id="1.25.40.10">
    <property type="entry name" value="Tetratricopeptide repeat domain"/>
    <property type="match status" value="2"/>
</dbReference>
<feature type="repeat" description="TPR" evidence="1">
    <location>
        <begin position="371"/>
        <end position="404"/>
    </location>
</feature>
<dbReference type="Gene3D" id="3.40.50.10610">
    <property type="entry name" value="ABC-type transport auxiliary lipoprotein component"/>
    <property type="match status" value="1"/>
</dbReference>
<proteinExistence type="predicted"/>
<dbReference type="PROSITE" id="PS50005">
    <property type="entry name" value="TPR"/>
    <property type="match status" value="2"/>
</dbReference>
<feature type="transmembrane region" description="Helical" evidence="2">
    <location>
        <begin position="116"/>
        <end position="133"/>
    </location>
</feature>
<keyword evidence="2" id="KW-0472">Membrane</keyword>
<dbReference type="Pfam" id="PF13432">
    <property type="entry name" value="TPR_16"/>
    <property type="match status" value="1"/>
</dbReference>
<keyword evidence="2" id="KW-0812">Transmembrane</keyword>
<evidence type="ECO:0000313" key="3">
    <source>
        <dbReference type="EMBL" id="PWN08175.1"/>
    </source>
</evidence>
<feature type="transmembrane region" description="Helical" evidence="2">
    <location>
        <begin position="21"/>
        <end position="40"/>
    </location>
</feature>
<name>A0A316TXU8_9BACT</name>
<accession>A0A316TXU8</accession>
<dbReference type="OrthoDB" id="9779074at2"/>
<dbReference type="EMBL" id="QGGB01000001">
    <property type="protein sequence ID" value="PWN08175.1"/>
    <property type="molecule type" value="Genomic_DNA"/>
</dbReference>
<dbReference type="Proteomes" id="UP000245533">
    <property type="component" value="Unassembled WGS sequence"/>
</dbReference>
<evidence type="ECO:0000313" key="4">
    <source>
        <dbReference type="Proteomes" id="UP000245533"/>
    </source>
</evidence>
<dbReference type="SMART" id="SM00028">
    <property type="entry name" value="TPR"/>
    <property type="match status" value="3"/>
</dbReference>
<gene>
    <name evidence="3" type="ORF">DDZ15_00635</name>
</gene>
<keyword evidence="1" id="KW-0802">TPR repeat</keyword>